<reference evidence="1 2" key="1">
    <citation type="submission" date="2011-09" db="EMBL/GenBank/DDBJ databases">
        <authorList>
            <person name="Weinstock G."/>
            <person name="Sodergren E."/>
            <person name="Clifton S."/>
            <person name="Fulton L."/>
            <person name="Fulton B."/>
            <person name="Courtney L."/>
            <person name="Fronick C."/>
            <person name="Harrison M."/>
            <person name="Strong C."/>
            <person name="Farmer C."/>
            <person name="Delahaunty K."/>
            <person name="Markovic C."/>
            <person name="Hall O."/>
            <person name="Minx P."/>
            <person name="Tomlinson C."/>
            <person name="Mitreva M."/>
            <person name="Hou S."/>
            <person name="Chen J."/>
            <person name="Wollam A."/>
            <person name="Pepin K.H."/>
            <person name="Johnson M."/>
            <person name="Bhonagiri V."/>
            <person name="Zhang X."/>
            <person name="Suruliraj S."/>
            <person name="Warren W."/>
            <person name="Chinwalla A."/>
            <person name="Mardis E.R."/>
            <person name="Wilson R.K."/>
        </authorList>
    </citation>
    <scope>NUCLEOTIDE SEQUENCE [LARGE SCALE GENOMIC DNA]</scope>
    <source>
        <strain evidence="1 2">F0439</strain>
    </source>
</reference>
<gene>
    <name evidence="1" type="ORF">HMPREF9103_02876</name>
</gene>
<comment type="caution">
    <text evidence="1">The sequence shown here is derived from an EMBL/GenBank/DDBJ whole genome shotgun (WGS) entry which is preliminary data.</text>
</comment>
<name>G9ZSW0_9LACO</name>
<protein>
    <submittedName>
        <fullName evidence="1">Uncharacterized protein</fullName>
    </submittedName>
</protein>
<sequence>MRAKASKKFGVWWPTNFPLILKVILWELAPAEIIDKKITHSPPTIVRNVLPVKNGLNLHKSRLQIKV</sequence>
<dbReference type="Proteomes" id="UP000004625">
    <property type="component" value="Unassembled WGS sequence"/>
</dbReference>
<accession>G9ZSW0</accession>
<dbReference type="HOGENOM" id="CLU_2807076_0_0_9"/>
<keyword evidence="2" id="KW-1185">Reference proteome</keyword>
<organism evidence="1 2">
    <name type="scientific">Lentilactobacillus parafarraginis F0439</name>
    <dbReference type="NCBI Taxonomy" id="797515"/>
    <lineage>
        <taxon>Bacteria</taxon>
        <taxon>Bacillati</taxon>
        <taxon>Bacillota</taxon>
        <taxon>Bacilli</taxon>
        <taxon>Lactobacillales</taxon>
        <taxon>Lactobacillaceae</taxon>
        <taxon>Lentilactobacillus</taxon>
    </lineage>
</organism>
<dbReference type="EMBL" id="AGEY01000197">
    <property type="protein sequence ID" value="EHL95677.1"/>
    <property type="molecule type" value="Genomic_DNA"/>
</dbReference>
<evidence type="ECO:0000313" key="1">
    <source>
        <dbReference type="EMBL" id="EHL95677.1"/>
    </source>
</evidence>
<proteinExistence type="predicted"/>
<dbReference type="AlphaFoldDB" id="G9ZSW0"/>
<evidence type="ECO:0000313" key="2">
    <source>
        <dbReference type="Proteomes" id="UP000004625"/>
    </source>
</evidence>